<evidence type="ECO:0000256" key="4">
    <source>
        <dbReference type="ARBA" id="ARBA00022829"/>
    </source>
</evidence>
<dbReference type="EMBL" id="PFAK01000044">
    <property type="protein sequence ID" value="PIR96164.1"/>
    <property type="molecule type" value="Genomic_DNA"/>
</dbReference>
<dbReference type="GO" id="GO:0006310">
    <property type="term" value="P:DNA recombination"/>
    <property type="evidence" value="ECO:0007669"/>
    <property type="project" value="UniProtKB-KW"/>
</dbReference>
<evidence type="ECO:0000256" key="7">
    <source>
        <dbReference type="ARBA" id="ARBA00023172"/>
    </source>
</evidence>
<keyword evidence="8" id="KW-0131">Cell cycle</keyword>
<evidence type="ECO:0000256" key="1">
    <source>
        <dbReference type="ARBA" id="ARBA00004496"/>
    </source>
</evidence>
<dbReference type="PROSITE" id="PS51898">
    <property type="entry name" value="TYR_RECOMBINASE"/>
    <property type="match status" value="1"/>
</dbReference>
<evidence type="ECO:0000256" key="2">
    <source>
        <dbReference type="ARBA" id="ARBA00022490"/>
    </source>
</evidence>
<dbReference type="CDD" id="cd00798">
    <property type="entry name" value="INT_XerDC_C"/>
    <property type="match status" value="1"/>
</dbReference>
<evidence type="ECO:0000259" key="10">
    <source>
        <dbReference type="PROSITE" id="PS51898"/>
    </source>
</evidence>
<dbReference type="InterPro" id="IPR004107">
    <property type="entry name" value="Integrase_SAM-like_N"/>
</dbReference>
<keyword evidence="5" id="KW-0229">DNA integration</keyword>
<dbReference type="Pfam" id="PF00589">
    <property type="entry name" value="Phage_integrase"/>
    <property type="match status" value="1"/>
</dbReference>
<dbReference type="InterPro" id="IPR011010">
    <property type="entry name" value="DNA_brk_join_enz"/>
</dbReference>
<dbReference type="InterPro" id="IPR050090">
    <property type="entry name" value="Tyrosine_recombinase_XerCD"/>
</dbReference>
<dbReference type="Gene3D" id="1.10.443.10">
    <property type="entry name" value="Intergrase catalytic core"/>
    <property type="match status" value="1"/>
</dbReference>
<name>A0A2H0VAQ1_9BACT</name>
<sequence>MPETKTKKTVLDDYITDFLEYCEIGKNQSQKTIRSYDHYLRRFSQFAKLKNINEPKKINLDLIKGYRLYLNRFSNEETGQTLKLITQNYHLIALRAFLKYLIKQDVETLAPEKIELPKNPSRRVEFLEEDELKRLFEAVKTEKNELLRSRDEAILRMLFSTGLRVSELTGLKQEHINLKRGEFTVRGKGDKLRVVFLSNDATEAIKKYLEKRNDANKALFVAHSKVGQTIEDEIANQGAEIKKTKSVSSLGKRGVREGLKTVPGITPRSVQRIIKKYARAAGIVKKISPHTLRHSFATDLLQNGADIRSVQSMLGHASITTTQIYTHVTNQGLREIHKKFHGKKN</sequence>
<evidence type="ECO:0000313" key="13">
    <source>
        <dbReference type="Proteomes" id="UP000230922"/>
    </source>
</evidence>
<evidence type="ECO:0008006" key="14">
    <source>
        <dbReference type="Google" id="ProtNLM"/>
    </source>
</evidence>
<dbReference type="Gene3D" id="1.10.150.130">
    <property type="match status" value="1"/>
</dbReference>
<keyword evidence="7" id="KW-0233">DNA recombination</keyword>
<keyword evidence="6 9" id="KW-0238">DNA-binding</keyword>
<dbReference type="InterPro" id="IPR010998">
    <property type="entry name" value="Integrase_recombinase_N"/>
</dbReference>
<protein>
    <recommendedName>
        <fullName evidence="14">Tyrosine recombinase XerC</fullName>
    </recommendedName>
</protein>
<comment type="caution">
    <text evidence="12">The sequence shown here is derived from an EMBL/GenBank/DDBJ whole genome shotgun (WGS) entry which is preliminary data.</text>
</comment>
<organism evidence="12 13">
    <name type="scientific">Candidatus Doudnabacteria bacterium CG10_big_fil_rev_8_21_14_0_10_42_18</name>
    <dbReference type="NCBI Taxonomy" id="1974552"/>
    <lineage>
        <taxon>Bacteria</taxon>
        <taxon>Candidatus Doudnaibacteriota</taxon>
    </lineage>
</organism>
<dbReference type="GO" id="GO:0005737">
    <property type="term" value="C:cytoplasm"/>
    <property type="evidence" value="ECO:0007669"/>
    <property type="project" value="UniProtKB-SubCell"/>
</dbReference>
<evidence type="ECO:0000256" key="5">
    <source>
        <dbReference type="ARBA" id="ARBA00022908"/>
    </source>
</evidence>
<dbReference type="Proteomes" id="UP000230922">
    <property type="component" value="Unassembled WGS sequence"/>
</dbReference>
<proteinExistence type="predicted"/>
<reference evidence="13" key="1">
    <citation type="submission" date="2017-09" db="EMBL/GenBank/DDBJ databases">
        <title>Depth-based differentiation of microbial function through sediment-hosted aquifers and enrichment of novel symbionts in the deep terrestrial subsurface.</title>
        <authorList>
            <person name="Probst A.J."/>
            <person name="Ladd B."/>
            <person name="Jarett J.K."/>
            <person name="Geller-Mcgrath D.E."/>
            <person name="Sieber C.M.K."/>
            <person name="Emerson J.B."/>
            <person name="Anantharaman K."/>
            <person name="Thomas B.C."/>
            <person name="Malmstrom R."/>
            <person name="Stieglmeier M."/>
            <person name="Klingl A."/>
            <person name="Woyke T."/>
            <person name="Ryan C.M."/>
            <person name="Banfield J.F."/>
        </authorList>
    </citation>
    <scope>NUCLEOTIDE SEQUENCE [LARGE SCALE GENOMIC DNA]</scope>
</reference>
<evidence type="ECO:0000256" key="9">
    <source>
        <dbReference type="PROSITE-ProRule" id="PRU01248"/>
    </source>
</evidence>
<evidence type="ECO:0000256" key="6">
    <source>
        <dbReference type="ARBA" id="ARBA00023125"/>
    </source>
</evidence>
<dbReference type="PANTHER" id="PTHR30349">
    <property type="entry name" value="PHAGE INTEGRASE-RELATED"/>
    <property type="match status" value="1"/>
</dbReference>
<dbReference type="PROSITE" id="PS51900">
    <property type="entry name" value="CB"/>
    <property type="match status" value="1"/>
</dbReference>
<gene>
    <name evidence="12" type="ORF">COT92_02510</name>
</gene>
<dbReference type="PANTHER" id="PTHR30349:SF77">
    <property type="entry name" value="TYROSINE RECOMBINASE XERC"/>
    <property type="match status" value="1"/>
</dbReference>
<keyword evidence="3" id="KW-0132">Cell division</keyword>
<evidence type="ECO:0000256" key="8">
    <source>
        <dbReference type="ARBA" id="ARBA00023306"/>
    </source>
</evidence>
<comment type="subcellular location">
    <subcellularLocation>
        <location evidence="1">Cytoplasm</location>
    </subcellularLocation>
</comment>
<dbReference type="InterPro" id="IPR013762">
    <property type="entry name" value="Integrase-like_cat_sf"/>
</dbReference>
<dbReference type="SUPFAM" id="SSF47823">
    <property type="entry name" value="lambda integrase-like, N-terminal domain"/>
    <property type="match status" value="1"/>
</dbReference>
<dbReference type="AlphaFoldDB" id="A0A2H0VAQ1"/>
<dbReference type="InterPro" id="IPR044068">
    <property type="entry name" value="CB"/>
</dbReference>
<evidence type="ECO:0000259" key="11">
    <source>
        <dbReference type="PROSITE" id="PS51900"/>
    </source>
</evidence>
<evidence type="ECO:0000256" key="3">
    <source>
        <dbReference type="ARBA" id="ARBA00022618"/>
    </source>
</evidence>
<dbReference type="SUPFAM" id="SSF56349">
    <property type="entry name" value="DNA breaking-rejoining enzymes"/>
    <property type="match status" value="1"/>
</dbReference>
<dbReference type="GO" id="GO:0007059">
    <property type="term" value="P:chromosome segregation"/>
    <property type="evidence" value="ECO:0007669"/>
    <property type="project" value="UniProtKB-KW"/>
</dbReference>
<dbReference type="Pfam" id="PF02899">
    <property type="entry name" value="Phage_int_SAM_1"/>
    <property type="match status" value="1"/>
</dbReference>
<keyword evidence="2" id="KW-0963">Cytoplasm</keyword>
<dbReference type="GO" id="GO:0015074">
    <property type="term" value="P:DNA integration"/>
    <property type="evidence" value="ECO:0007669"/>
    <property type="project" value="UniProtKB-KW"/>
</dbReference>
<dbReference type="InterPro" id="IPR002104">
    <property type="entry name" value="Integrase_catalytic"/>
</dbReference>
<accession>A0A2H0VAQ1</accession>
<keyword evidence="4" id="KW-0159">Chromosome partition</keyword>
<feature type="domain" description="Core-binding (CB)" evidence="11">
    <location>
        <begin position="9"/>
        <end position="102"/>
    </location>
</feature>
<feature type="domain" description="Tyr recombinase" evidence="10">
    <location>
        <begin position="122"/>
        <end position="338"/>
    </location>
</feature>
<dbReference type="GO" id="GO:0003677">
    <property type="term" value="F:DNA binding"/>
    <property type="evidence" value="ECO:0007669"/>
    <property type="project" value="UniProtKB-UniRule"/>
</dbReference>
<evidence type="ECO:0000313" key="12">
    <source>
        <dbReference type="EMBL" id="PIR96164.1"/>
    </source>
</evidence>
<dbReference type="GO" id="GO:0051301">
    <property type="term" value="P:cell division"/>
    <property type="evidence" value="ECO:0007669"/>
    <property type="project" value="UniProtKB-KW"/>
</dbReference>